<sequence>MPRQSTPTDIRRNNISKCLNITRDSLELLVDTLKIPGLEAILNTTESLLNLEEAIKQNKDSCTELMEQAHQVLSAIIELYVKSDTGGDLAPRMLNNIANFTQTLHKIHTFVEAQQNGNKVKKFFQQGEMNALLKDCKAELQQGFDFFQIVNITTEVKSMQEQAQARHQEVLGITETLSNSDSASSIGQVYSSSYASSNSISMLPAEPKIFHGREVELADILKLFNETSPRIAILGAGGMGKTSLSKAVLHHNKIATKYSTNRFFIACDGSTNKVDLAGLIGAHLGLKPGKDLTQAVLRHLYDAPPTLLVLDNLETLWDPAECRKEIEEFLSLLTDITSLALVITMRGAERPAQVKWTRPFLSPLEPLAHDAAQRMFLDIADDGHSLEEVNQILAVTDNMPLAISLLAHLVDTEGCSRILLRWEGEKTSLLSEGYDKRSNLELSISLSLSSARMTYVPHSQQLLSLLSMLPDGLSDVELRQAKFPIKDILGCKTALLRTALAYTDDHKRLKVLVPIREYMQNLLPATDEMIRPLFEHFQELLELYRVNGGKLSGMLAVFRISSNLINIENILRHVLQYGHPDTPAVIYCACGLNQFNRTAERGATSLDLLSQILAQISDPRLQVYVITEILNSWKLARSHQNHPRELENQAKECCNHFNDPELQSAFHSALSTYYEELNHTRIGINHAQIALSLAQSTGNKQRQCAVLITLASLEYAAGSYTAGQAYAKKAHSLARITGHLYSEAQGLRAEGFIWLALGNYTHCILLADRAKKLLDMCGHTHGIEGTLINLLLGEVQNRKSEYVDAHTTHSQLAQLAQVTDSPQVHALSLINMVDVETYMGTAKHEIQKKINTATTIFKMIGNAKRSTICDIVQADLNLREGDMSTVLFCRCLREMWGKDSEMVSHCLESLGDVSRWKDGHHESSWSTVLLMHSLKQKEKLGIHKGLQFMGDIFLLENDEASAISLFTLALEGFTLMDVHRSRAECMIRLGDISEKGGKPLNALELWQMARPLFERSSQTKQIQAIDERISKVNQGVKEQHERNLACLAELSVPVGKLAVEDAEDSGVELELDEAKPQ</sequence>
<dbReference type="Proteomes" id="UP001215598">
    <property type="component" value="Unassembled WGS sequence"/>
</dbReference>
<dbReference type="InterPro" id="IPR036537">
    <property type="entry name" value="Adaptor_Cbl_N_dom_sf"/>
</dbReference>
<reference evidence="2" key="1">
    <citation type="submission" date="2023-03" db="EMBL/GenBank/DDBJ databases">
        <title>Massive genome expansion in bonnet fungi (Mycena s.s.) driven by repeated elements and novel gene families across ecological guilds.</title>
        <authorList>
            <consortium name="Lawrence Berkeley National Laboratory"/>
            <person name="Harder C.B."/>
            <person name="Miyauchi S."/>
            <person name="Viragh M."/>
            <person name="Kuo A."/>
            <person name="Thoen E."/>
            <person name="Andreopoulos B."/>
            <person name="Lu D."/>
            <person name="Skrede I."/>
            <person name="Drula E."/>
            <person name="Henrissat B."/>
            <person name="Morin E."/>
            <person name="Kohler A."/>
            <person name="Barry K."/>
            <person name="LaButti K."/>
            <person name="Morin E."/>
            <person name="Salamov A."/>
            <person name="Lipzen A."/>
            <person name="Mereny Z."/>
            <person name="Hegedus B."/>
            <person name="Baldrian P."/>
            <person name="Stursova M."/>
            <person name="Weitz H."/>
            <person name="Taylor A."/>
            <person name="Grigoriev I.V."/>
            <person name="Nagy L.G."/>
            <person name="Martin F."/>
            <person name="Kauserud H."/>
        </authorList>
    </citation>
    <scope>NUCLEOTIDE SEQUENCE</scope>
    <source>
        <strain evidence="2">CBHHK182m</strain>
    </source>
</reference>
<dbReference type="SUPFAM" id="SSF52540">
    <property type="entry name" value="P-loop containing nucleoside triphosphate hydrolases"/>
    <property type="match status" value="1"/>
</dbReference>
<dbReference type="GO" id="GO:0007166">
    <property type="term" value="P:cell surface receptor signaling pathway"/>
    <property type="evidence" value="ECO:0007669"/>
    <property type="project" value="InterPro"/>
</dbReference>
<dbReference type="Gene3D" id="3.40.50.300">
    <property type="entry name" value="P-loop containing nucleotide triphosphate hydrolases"/>
    <property type="match status" value="1"/>
</dbReference>
<dbReference type="InterPro" id="IPR049052">
    <property type="entry name" value="nSTAND1"/>
</dbReference>
<dbReference type="PANTHER" id="PTHR47691">
    <property type="entry name" value="REGULATOR-RELATED"/>
    <property type="match status" value="1"/>
</dbReference>
<dbReference type="Gene3D" id="1.20.930.20">
    <property type="entry name" value="Adaptor protein Cbl, N-terminal domain"/>
    <property type="match status" value="1"/>
</dbReference>
<feature type="domain" description="Novel STAND NTPase 1" evidence="1">
    <location>
        <begin position="206"/>
        <end position="347"/>
    </location>
</feature>
<dbReference type="SUPFAM" id="SSF48452">
    <property type="entry name" value="TPR-like"/>
    <property type="match status" value="1"/>
</dbReference>
<evidence type="ECO:0000313" key="3">
    <source>
        <dbReference type="Proteomes" id="UP001215598"/>
    </source>
</evidence>
<dbReference type="PANTHER" id="PTHR47691:SF3">
    <property type="entry name" value="HTH-TYPE TRANSCRIPTIONAL REGULATOR RV0890C-RELATED"/>
    <property type="match status" value="1"/>
</dbReference>
<dbReference type="Gene3D" id="1.25.40.10">
    <property type="entry name" value="Tetratricopeptide repeat domain"/>
    <property type="match status" value="1"/>
</dbReference>
<evidence type="ECO:0000259" key="1">
    <source>
        <dbReference type="Pfam" id="PF20703"/>
    </source>
</evidence>
<dbReference type="CDD" id="cd21037">
    <property type="entry name" value="MLKL_NTD"/>
    <property type="match status" value="1"/>
</dbReference>
<dbReference type="InterPro" id="IPR059179">
    <property type="entry name" value="MLKL-like_MCAfunc"/>
</dbReference>
<evidence type="ECO:0000313" key="2">
    <source>
        <dbReference type="EMBL" id="KAJ7729175.1"/>
    </source>
</evidence>
<organism evidence="2 3">
    <name type="scientific">Mycena metata</name>
    <dbReference type="NCBI Taxonomy" id="1033252"/>
    <lineage>
        <taxon>Eukaryota</taxon>
        <taxon>Fungi</taxon>
        <taxon>Dikarya</taxon>
        <taxon>Basidiomycota</taxon>
        <taxon>Agaricomycotina</taxon>
        <taxon>Agaricomycetes</taxon>
        <taxon>Agaricomycetidae</taxon>
        <taxon>Agaricales</taxon>
        <taxon>Marasmiineae</taxon>
        <taxon>Mycenaceae</taxon>
        <taxon>Mycena</taxon>
    </lineage>
</organism>
<dbReference type="InterPro" id="IPR027417">
    <property type="entry name" value="P-loop_NTPase"/>
</dbReference>
<comment type="caution">
    <text evidence="2">The sequence shown here is derived from an EMBL/GenBank/DDBJ whole genome shotgun (WGS) entry which is preliminary data.</text>
</comment>
<gene>
    <name evidence="2" type="ORF">B0H16DRAFT_1697263</name>
</gene>
<dbReference type="InterPro" id="IPR011990">
    <property type="entry name" value="TPR-like_helical_dom_sf"/>
</dbReference>
<dbReference type="Pfam" id="PF20703">
    <property type="entry name" value="nSTAND1"/>
    <property type="match status" value="1"/>
</dbReference>
<dbReference type="EMBL" id="JARKIB010000167">
    <property type="protein sequence ID" value="KAJ7729175.1"/>
    <property type="molecule type" value="Genomic_DNA"/>
</dbReference>
<name>A0AAD7HX96_9AGAR</name>
<accession>A0AAD7HX96</accession>
<dbReference type="AlphaFoldDB" id="A0AAD7HX96"/>
<proteinExistence type="predicted"/>
<protein>
    <recommendedName>
        <fullName evidence="1">Novel STAND NTPase 1 domain-containing protein</fullName>
    </recommendedName>
</protein>
<keyword evidence="3" id="KW-1185">Reference proteome</keyword>